<comment type="similarity">
    <text evidence="6 7">Belongs to the imidazoleglycerol-phosphate dehydratase family.</text>
</comment>
<dbReference type="Pfam" id="PF00475">
    <property type="entry name" value="IGPD"/>
    <property type="match status" value="1"/>
</dbReference>
<dbReference type="InterPro" id="IPR000807">
    <property type="entry name" value="ImidazoleglycerolP_deHydtase"/>
</dbReference>
<dbReference type="Proteomes" id="UP000236000">
    <property type="component" value="Unassembled WGS sequence"/>
</dbReference>
<reference evidence="8 9" key="1">
    <citation type="journal article" date="2017" name="BMC Genomics">
        <title>Genome sequencing of 39 Akkermansia muciniphila isolates reveals its population structure, genomic and functional diverisity, and global distribution in mammalian gut microbiotas.</title>
        <authorList>
            <person name="Guo X."/>
            <person name="Li S."/>
            <person name="Zhang J."/>
            <person name="Wu F."/>
            <person name="Li X."/>
            <person name="Wu D."/>
            <person name="Zhang M."/>
            <person name="Ou Z."/>
            <person name="Jie Z."/>
            <person name="Yan Q."/>
            <person name="Li P."/>
            <person name="Yi J."/>
            <person name="Peng Y."/>
        </authorList>
    </citation>
    <scope>NUCLEOTIDE SEQUENCE [LARGE SCALE GENOMIC DNA]</scope>
    <source>
        <strain evidence="8 9">GP24</strain>
    </source>
</reference>
<name>A0A2N8HD23_9BACT</name>
<dbReference type="HAMAP" id="MF_00076">
    <property type="entry name" value="HisB"/>
    <property type="match status" value="1"/>
</dbReference>
<dbReference type="OrthoDB" id="9790411at2"/>
<sequence length="196" mass="21253">MRNASCKRVTGETDISMELNLDGTGCAAVATGHAFFDHMLDLLARHSLADLTLQARGDLEVDAHHTVEDVGIVLGECIKNALGDKKGIARYGCSYLPMDETLTRVVMDLSNRPYVVFRIPEGGLPDAPNFPLTLCEEFCRALANNLRCNLHVEVLYGRDGHHIAESIFKGIAHALRQAAAIDPRAAGTLPSTKGML</sequence>
<organism evidence="8 9">
    <name type="scientific">Akkermansia muciniphila</name>
    <dbReference type="NCBI Taxonomy" id="239935"/>
    <lineage>
        <taxon>Bacteria</taxon>
        <taxon>Pseudomonadati</taxon>
        <taxon>Verrucomicrobiota</taxon>
        <taxon>Verrucomicrobiia</taxon>
        <taxon>Verrucomicrobiales</taxon>
        <taxon>Akkermansiaceae</taxon>
        <taxon>Akkermansia</taxon>
    </lineage>
</organism>
<dbReference type="GO" id="GO:0004424">
    <property type="term" value="F:imidazoleglycerol-phosphate dehydratase activity"/>
    <property type="evidence" value="ECO:0007669"/>
    <property type="project" value="UniProtKB-UniRule"/>
</dbReference>
<dbReference type="PANTHER" id="PTHR23133">
    <property type="entry name" value="IMIDAZOLEGLYCEROL-PHOSPHATE DEHYDRATASE HIS7"/>
    <property type="match status" value="1"/>
</dbReference>
<evidence type="ECO:0000256" key="6">
    <source>
        <dbReference type="HAMAP-Rule" id="MF_00076"/>
    </source>
</evidence>
<dbReference type="Gene3D" id="3.30.230.40">
    <property type="entry name" value="Imidazole glycerol phosphate dehydratase, domain 1"/>
    <property type="match status" value="2"/>
</dbReference>
<proteinExistence type="inferred from homology"/>
<evidence type="ECO:0000256" key="3">
    <source>
        <dbReference type="ARBA" id="ARBA00022605"/>
    </source>
</evidence>
<evidence type="ECO:0000256" key="5">
    <source>
        <dbReference type="ARBA" id="ARBA00023239"/>
    </source>
</evidence>
<keyword evidence="4 6" id="KW-0368">Histidine biosynthesis</keyword>
<protein>
    <recommendedName>
        <fullName evidence="2 6">Imidazoleglycerol-phosphate dehydratase</fullName>
        <shortName evidence="6">IGPD</shortName>
        <ecNumber evidence="6 7">4.2.1.19</ecNumber>
    </recommendedName>
</protein>
<keyword evidence="5 6" id="KW-0456">Lyase</keyword>
<dbReference type="EMBL" id="PJKA01000012">
    <property type="protein sequence ID" value="PNC17786.1"/>
    <property type="molecule type" value="Genomic_DNA"/>
</dbReference>
<dbReference type="PROSITE" id="PS00954">
    <property type="entry name" value="IGP_DEHYDRATASE_1"/>
    <property type="match status" value="1"/>
</dbReference>
<dbReference type="UniPathway" id="UPA00031">
    <property type="reaction ID" value="UER00011"/>
</dbReference>
<evidence type="ECO:0000313" key="9">
    <source>
        <dbReference type="Proteomes" id="UP000236000"/>
    </source>
</evidence>
<dbReference type="CDD" id="cd07914">
    <property type="entry name" value="IGPD"/>
    <property type="match status" value="1"/>
</dbReference>
<keyword evidence="3 6" id="KW-0028">Amino-acid biosynthesis</keyword>
<dbReference type="PANTHER" id="PTHR23133:SF2">
    <property type="entry name" value="IMIDAZOLEGLYCEROL-PHOSPHATE DEHYDRATASE"/>
    <property type="match status" value="1"/>
</dbReference>
<dbReference type="InterPro" id="IPR020568">
    <property type="entry name" value="Ribosomal_Su5_D2-typ_SF"/>
</dbReference>
<comment type="caution">
    <text evidence="8">The sequence shown here is derived from an EMBL/GenBank/DDBJ whole genome shotgun (WGS) entry which is preliminary data.</text>
</comment>
<dbReference type="FunFam" id="3.30.230.40:FF:000001">
    <property type="entry name" value="Imidazoleglycerol-phosphate dehydratase HisB"/>
    <property type="match status" value="1"/>
</dbReference>
<dbReference type="InterPro" id="IPR020565">
    <property type="entry name" value="ImidazoleglycerP_deHydtase_CS"/>
</dbReference>
<comment type="subcellular location">
    <subcellularLocation>
        <location evidence="6 7">Cytoplasm</location>
    </subcellularLocation>
</comment>
<evidence type="ECO:0000256" key="4">
    <source>
        <dbReference type="ARBA" id="ARBA00023102"/>
    </source>
</evidence>
<dbReference type="NCBIfam" id="NF002114">
    <property type="entry name" value="PRK00951.2-4"/>
    <property type="match status" value="1"/>
</dbReference>
<comment type="pathway">
    <text evidence="1 6 7">Amino-acid biosynthesis; L-histidine biosynthesis; L-histidine from 5-phospho-alpha-D-ribose 1-diphosphate: step 6/9.</text>
</comment>
<dbReference type="SUPFAM" id="SSF54211">
    <property type="entry name" value="Ribosomal protein S5 domain 2-like"/>
    <property type="match status" value="2"/>
</dbReference>
<dbReference type="FunFam" id="3.30.230.40:FF:000003">
    <property type="entry name" value="Imidazoleglycerol-phosphate dehydratase HisB"/>
    <property type="match status" value="1"/>
</dbReference>
<dbReference type="RefSeq" id="WP_102714521.1">
    <property type="nucleotide sequence ID" value="NZ_PJKA01000012.1"/>
</dbReference>
<dbReference type="InterPro" id="IPR038494">
    <property type="entry name" value="IGPD_sf"/>
</dbReference>
<evidence type="ECO:0000256" key="2">
    <source>
        <dbReference type="ARBA" id="ARBA00016664"/>
    </source>
</evidence>
<dbReference type="PROSITE" id="PS00955">
    <property type="entry name" value="IGP_DEHYDRATASE_2"/>
    <property type="match status" value="1"/>
</dbReference>
<dbReference type="GO" id="GO:0000105">
    <property type="term" value="P:L-histidine biosynthetic process"/>
    <property type="evidence" value="ECO:0007669"/>
    <property type="project" value="UniProtKB-UniRule"/>
</dbReference>
<dbReference type="EC" id="4.2.1.19" evidence="6 7"/>
<dbReference type="NCBIfam" id="NF002111">
    <property type="entry name" value="PRK00951.2-1"/>
    <property type="match status" value="1"/>
</dbReference>
<dbReference type="AlphaFoldDB" id="A0A2N8HD23"/>
<keyword evidence="6" id="KW-0963">Cytoplasm</keyword>
<gene>
    <name evidence="6" type="primary">hisB</name>
    <name evidence="8" type="ORF">CXU22_08575</name>
</gene>
<evidence type="ECO:0000256" key="1">
    <source>
        <dbReference type="ARBA" id="ARBA00005047"/>
    </source>
</evidence>
<evidence type="ECO:0000313" key="8">
    <source>
        <dbReference type="EMBL" id="PNC17786.1"/>
    </source>
</evidence>
<evidence type="ECO:0000256" key="7">
    <source>
        <dbReference type="RuleBase" id="RU000599"/>
    </source>
</evidence>
<dbReference type="GO" id="GO:0005737">
    <property type="term" value="C:cytoplasm"/>
    <property type="evidence" value="ECO:0007669"/>
    <property type="project" value="UniProtKB-SubCell"/>
</dbReference>
<accession>A0A2N8HD23</accession>
<comment type="catalytic activity">
    <reaction evidence="6 7">
        <text>D-erythro-1-(imidazol-4-yl)glycerol 3-phosphate = 3-(imidazol-4-yl)-2-oxopropyl phosphate + H2O</text>
        <dbReference type="Rhea" id="RHEA:11040"/>
        <dbReference type="ChEBI" id="CHEBI:15377"/>
        <dbReference type="ChEBI" id="CHEBI:57766"/>
        <dbReference type="ChEBI" id="CHEBI:58278"/>
        <dbReference type="EC" id="4.2.1.19"/>
    </reaction>
</comment>